<sequence>MIISGYRTVSDCSALVLAGTPPIDLLITERTEVYQELNDSNLEGRERGIKAATAKKEARMRLIERWLSRWDHDEKRRWTHCLIPYIRSWVGRSHGNMGFYFAQPFTGHGAFKSYLRR</sequence>
<accession>A0A1B6KS99</accession>
<dbReference type="AlphaFoldDB" id="A0A1B6KS99"/>
<evidence type="ECO:0000313" key="1">
    <source>
        <dbReference type="EMBL" id="JAT14319.1"/>
    </source>
</evidence>
<dbReference type="EMBL" id="GEBQ01025658">
    <property type="protein sequence ID" value="JAT14319.1"/>
    <property type="molecule type" value="Transcribed_RNA"/>
</dbReference>
<name>A0A1B6KS99_9HEMI</name>
<gene>
    <name evidence="1" type="ORF">g.51417</name>
</gene>
<proteinExistence type="predicted"/>
<protein>
    <submittedName>
        <fullName evidence="1">Uncharacterized protein</fullName>
    </submittedName>
</protein>
<feature type="non-terminal residue" evidence="1">
    <location>
        <position position="117"/>
    </location>
</feature>
<reference evidence="1" key="1">
    <citation type="submission" date="2015-11" db="EMBL/GenBank/DDBJ databases">
        <title>De novo transcriptome assembly of four potential Pierce s Disease insect vectors from Arizona vineyards.</title>
        <authorList>
            <person name="Tassone E.E."/>
        </authorList>
    </citation>
    <scope>NUCLEOTIDE SEQUENCE</scope>
</reference>
<organism evidence="1">
    <name type="scientific">Graphocephala atropunctata</name>
    <dbReference type="NCBI Taxonomy" id="36148"/>
    <lineage>
        <taxon>Eukaryota</taxon>
        <taxon>Metazoa</taxon>
        <taxon>Ecdysozoa</taxon>
        <taxon>Arthropoda</taxon>
        <taxon>Hexapoda</taxon>
        <taxon>Insecta</taxon>
        <taxon>Pterygota</taxon>
        <taxon>Neoptera</taxon>
        <taxon>Paraneoptera</taxon>
        <taxon>Hemiptera</taxon>
        <taxon>Auchenorrhyncha</taxon>
        <taxon>Membracoidea</taxon>
        <taxon>Cicadellidae</taxon>
        <taxon>Cicadellinae</taxon>
        <taxon>Cicadellini</taxon>
        <taxon>Graphocephala</taxon>
    </lineage>
</organism>